<evidence type="ECO:0000313" key="2">
    <source>
        <dbReference type="EMBL" id="KAA8824600.1"/>
    </source>
</evidence>
<dbReference type="Proteomes" id="UP000326251">
    <property type="component" value="Unassembled WGS sequence"/>
</dbReference>
<feature type="region of interest" description="Disordered" evidence="1">
    <location>
        <begin position="43"/>
        <end position="63"/>
    </location>
</feature>
<proteinExistence type="predicted"/>
<evidence type="ECO:0000256" key="1">
    <source>
        <dbReference type="SAM" id="MobiDB-lite"/>
    </source>
</evidence>
<gene>
    <name evidence="2" type="ORF">EMO92_08290</name>
</gene>
<sequence length="308" mass="33749">MAARGATATRAVRAGTVVKVVRGGRGVMDFNDVHGTRNVHDVHSASGLHSTSGSHSAVGSVRQSRSIEQDFDRLFRYMSSKRFRNGEDTGGEPANFIYAYPPERELEVRRRIPMLVNRLQGMDPVDADDVAPAVLVIDLYEMAIGIMKDNDVFDSAIEQEPEMHGDGDGHDTDGIDADINGADGTIDKWPPLQEDDFYQALAGMLGPDNDDLKEALRKCYLQAAASSEADMVFLTGMGQVYPYIRTHALLNCIQDVVPSNTPVVVFFPGTYEKTATTVSVMRLFDRLDADNYYRAFSLNTAIMEGAGA</sequence>
<dbReference type="InterPro" id="IPR014858">
    <property type="entry name" value="BrxB"/>
</dbReference>
<dbReference type="EMBL" id="RZUG01000016">
    <property type="protein sequence ID" value="KAA8824600.1"/>
    <property type="molecule type" value="Genomic_DNA"/>
</dbReference>
<dbReference type="AlphaFoldDB" id="A0A5J5E620"/>
<protein>
    <submittedName>
        <fullName evidence="2">DUF1788 domain-containing protein</fullName>
    </submittedName>
</protein>
<feature type="compositionally biased region" description="Polar residues" evidence="1">
    <location>
        <begin position="47"/>
        <end position="63"/>
    </location>
</feature>
<name>A0A5J5E620_9BIFI</name>
<comment type="caution">
    <text evidence="2">The sequence shown here is derived from an EMBL/GenBank/DDBJ whole genome shotgun (WGS) entry which is preliminary data.</text>
</comment>
<dbReference type="Pfam" id="PF08747">
    <property type="entry name" value="BrxB"/>
    <property type="match status" value="1"/>
</dbReference>
<accession>A0A5J5E620</accession>
<organism evidence="2 3">
    <name type="scientific">Bifidobacterium reuteri</name>
    <dbReference type="NCBI Taxonomy" id="983706"/>
    <lineage>
        <taxon>Bacteria</taxon>
        <taxon>Bacillati</taxon>
        <taxon>Actinomycetota</taxon>
        <taxon>Actinomycetes</taxon>
        <taxon>Bifidobacteriales</taxon>
        <taxon>Bifidobacteriaceae</taxon>
        <taxon>Bifidobacterium</taxon>
    </lineage>
</organism>
<reference evidence="2 3" key="1">
    <citation type="journal article" date="2019" name="Syst. Appl. Microbiol.">
        <title>Characterization of Bifidobacterium species in feaces of the Egyptian fruit bat: Description of B. vespertilionis sp. nov. and B. rousetti sp. nov.</title>
        <authorList>
            <person name="Modesto M."/>
            <person name="Satti M."/>
            <person name="Watanabe K."/>
            <person name="Puglisi E."/>
            <person name="Morelli L."/>
            <person name="Huang C.-H."/>
            <person name="Liou J.-S."/>
            <person name="Miyashita M."/>
            <person name="Tamura T."/>
            <person name="Saito S."/>
            <person name="Mori K."/>
            <person name="Huang L."/>
            <person name="Sciavilla P."/>
            <person name="Sandri C."/>
            <person name="Spiezio C."/>
            <person name="Vitali F."/>
            <person name="Cavalieri D."/>
            <person name="Perpetuini G."/>
            <person name="Tofalo R."/>
            <person name="Bonetti A."/>
            <person name="Arita M."/>
            <person name="Mattarelli P."/>
        </authorList>
    </citation>
    <scope>NUCLEOTIDE SEQUENCE [LARGE SCALE GENOMIC DNA]</scope>
    <source>
        <strain evidence="2 3">RST19</strain>
    </source>
</reference>
<evidence type="ECO:0000313" key="3">
    <source>
        <dbReference type="Proteomes" id="UP000326251"/>
    </source>
</evidence>